<dbReference type="Proteomes" id="UP001624684">
    <property type="component" value="Unassembled WGS sequence"/>
</dbReference>
<sequence length="102" mass="12478">MNYFLFKENDRDYAEYYVNDFKRIGGYVYYTVVDGVWPEDDCYFDPNLQFKRINLSNEQVEALDPVEYPQIYQELSTLYPKDEEWLNDPKQRCSVKYPERWG</sequence>
<reference evidence="1 2" key="1">
    <citation type="submission" date="2024-11" db="EMBL/GenBank/DDBJ databases">
        <title>First Report of Moraxella oculi in Brazil in an Infectious Bovine Keratoconjunctivitis Outbreak.</title>
        <authorList>
            <person name="Carvalho C.V."/>
            <person name="Domingues R."/>
            <person name="Coutinho C."/>
            <person name="Honorio N.T.B.S."/>
            <person name="Faza D.R.L.R."/>
            <person name="Carvalho W.A."/>
            <person name="Machado A.B.F."/>
            <person name="Martins M.F."/>
            <person name="Gaspar E.B."/>
        </authorList>
    </citation>
    <scope>NUCLEOTIDE SEQUENCE [LARGE SCALE GENOMIC DNA]</scope>
    <source>
        <strain evidence="1 2">2117LE</strain>
    </source>
</reference>
<accession>A0ABW8U7T6</accession>
<dbReference type="EMBL" id="JBJJXE010000036">
    <property type="protein sequence ID" value="MFL1733153.1"/>
    <property type="molecule type" value="Genomic_DNA"/>
</dbReference>
<evidence type="ECO:0000313" key="2">
    <source>
        <dbReference type="Proteomes" id="UP001624684"/>
    </source>
</evidence>
<dbReference type="RefSeq" id="WP_407069635.1">
    <property type="nucleotide sequence ID" value="NZ_JBJJXE010000036.1"/>
</dbReference>
<comment type="caution">
    <text evidence="1">The sequence shown here is derived from an EMBL/GenBank/DDBJ whole genome shotgun (WGS) entry which is preliminary data.</text>
</comment>
<gene>
    <name evidence="1" type="ORF">ACJHVH_09245</name>
</gene>
<evidence type="ECO:0000313" key="1">
    <source>
        <dbReference type="EMBL" id="MFL1733153.1"/>
    </source>
</evidence>
<name>A0ABW8U7T6_9GAMM</name>
<proteinExistence type="predicted"/>
<keyword evidence="2" id="KW-1185">Reference proteome</keyword>
<protein>
    <submittedName>
        <fullName evidence="1">Uncharacterized protein</fullName>
    </submittedName>
</protein>
<organism evidence="1 2">
    <name type="scientific">Moraxella oculi</name>
    <dbReference type="NCBI Taxonomy" id="2940516"/>
    <lineage>
        <taxon>Bacteria</taxon>
        <taxon>Pseudomonadati</taxon>
        <taxon>Pseudomonadota</taxon>
        <taxon>Gammaproteobacteria</taxon>
        <taxon>Moraxellales</taxon>
        <taxon>Moraxellaceae</taxon>
        <taxon>Moraxella</taxon>
    </lineage>
</organism>